<dbReference type="AlphaFoldDB" id="Q2SXY4"/>
<evidence type="ECO:0000313" key="3">
    <source>
        <dbReference type="Proteomes" id="UP000001930"/>
    </source>
</evidence>
<reference evidence="2 3" key="1">
    <citation type="journal article" date="2005" name="BMC Genomics">
        <title>Bacterial genome adaptation to niches: divergence of the potential virulence genes in three Burkholderia species of different survival strategies.</title>
        <authorList>
            <person name="Kim H.S."/>
            <person name="Schell M.A."/>
            <person name="Yu Y."/>
            <person name="Ulrich R.L."/>
            <person name="Sarria S.H."/>
            <person name="Nierman W.C."/>
            <person name="DeShazer D."/>
        </authorList>
    </citation>
    <scope>NUCLEOTIDE SEQUENCE [LARGE SCALE GENOMIC DNA]</scope>
    <source>
        <strain evidence="3">ATCC 700388 / DSM 13276 / CCUG 48851 / CIP 106301 / E264</strain>
    </source>
</reference>
<feature type="compositionally biased region" description="Basic and acidic residues" evidence="1">
    <location>
        <begin position="165"/>
        <end position="177"/>
    </location>
</feature>
<organism evidence="2 3">
    <name type="scientific">Burkholderia thailandensis (strain ATCC 700388 / DSM 13276 / CCUG 48851 / CIP 106301 / E264)</name>
    <dbReference type="NCBI Taxonomy" id="271848"/>
    <lineage>
        <taxon>Bacteria</taxon>
        <taxon>Pseudomonadati</taxon>
        <taxon>Pseudomonadota</taxon>
        <taxon>Betaproteobacteria</taxon>
        <taxon>Burkholderiales</taxon>
        <taxon>Burkholderiaceae</taxon>
        <taxon>Burkholderia</taxon>
        <taxon>pseudomallei group</taxon>
    </lineage>
</organism>
<dbReference type="HOGENOM" id="CLU_130287_0_0_4"/>
<feature type="region of interest" description="Disordered" evidence="1">
    <location>
        <begin position="153"/>
        <end position="177"/>
    </location>
</feature>
<gene>
    <name evidence="2" type="ordered locus">BTH_I1678</name>
</gene>
<accession>Q2SXY4</accession>
<evidence type="ECO:0000313" key="2">
    <source>
        <dbReference type="EMBL" id="ABC37728.1"/>
    </source>
</evidence>
<dbReference type="KEGG" id="bte:BTH_I1678"/>
<proteinExistence type="predicted"/>
<name>Q2SXY4_BURTA</name>
<sequence>MNQRYSQGPVSKLKRFVHVWPRTDSSAHSRSSTAQRIPRDGMHFARPPANRRDVMRIAACLACRRHSVAAAFAASLAVMCPYVAIAHKDETHRIVDAPLVHIVAAGRAQRFVNVDARAFARLRDLVPMPVPVAAPTPLVDDSAAVTLWDEISPPAPLPVPSDAQRTIREDGVSDTRQ</sequence>
<evidence type="ECO:0000256" key="1">
    <source>
        <dbReference type="SAM" id="MobiDB-lite"/>
    </source>
</evidence>
<protein>
    <submittedName>
        <fullName evidence="2">Uncharacterized protein</fullName>
    </submittedName>
</protein>
<dbReference type="EMBL" id="CP000086">
    <property type="protein sequence ID" value="ABC37728.1"/>
    <property type="molecule type" value="Genomic_DNA"/>
</dbReference>
<dbReference type="Proteomes" id="UP000001930">
    <property type="component" value="Chromosome I"/>
</dbReference>
<keyword evidence="3" id="KW-1185">Reference proteome</keyword>